<name>A0A2H1VJP8_SPOFR</name>
<accession>A0A2H1VJP8</accession>
<dbReference type="EMBL" id="ODYU01002933">
    <property type="protein sequence ID" value="SOQ41053.1"/>
    <property type="molecule type" value="Genomic_DNA"/>
</dbReference>
<dbReference type="AlphaFoldDB" id="A0A2H1VJP8"/>
<evidence type="ECO:0000313" key="2">
    <source>
        <dbReference type="EMBL" id="SOQ41053.1"/>
    </source>
</evidence>
<feature type="region of interest" description="Disordered" evidence="1">
    <location>
        <begin position="1"/>
        <end position="20"/>
    </location>
</feature>
<evidence type="ECO:0000256" key="1">
    <source>
        <dbReference type="SAM" id="MobiDB-lite"/>
    </source>
</evidence>
<feature type="region of interest" description="Disordered" evidence="1">
    <location>
        <begin position="133"/>
        <end position="153"/>
    </location>
</feature>
<reference evidence="2" key="1">
    <citation type="submission" date="2016-07" db="EMBL/GenBank/DDBJ databases">
        <authorList>
            <person name="Bretaudeau A."/>
        </authorList>
    </citation>
    <scope>NUCLEOTIDE SEQUENCE</scope>
    <source>
        <strain evidence="2">Rice</strain>
        <tissue evidence="2">Whole body</tissue>
    </source>
</reference>
<proteinExistence type="predicted"/>
<gene>
    <name evidence="2" type="ORF">SFRICE_014608</name>
</gene>
<feature type="compositionally biased region" description="Polar residues" evidence="1">
    <location>
        <begin position="135"/>
        <end position="153"/>
    </location>
</feature>
<protein>
    <submittedName>
        <fullName evidence="2">SFRICE_014608</fullName>
    </submittedName>
</protein>
<organism evidence="2">
    <name type="scientific">Spodoptera frugiperda</name>
    <name type="common">Fall armyworm</name>
    <dbReference type="NCBI Taxonomy" id="7108"/>
    <lineage>
        <taxon>Eukaryota</taxon>
        <taxon>Metazoa</taxon>
        <taxon>Ecdysozoa</taxon>
        <taxon>Arthropoda</taxon>
        <taxon>Hexapoda</taxon>
        <taxon>Insecta</taxon>
        <taxon>Pterygota</taxon>
        <taxon>Neoptera</taxon>
        <taxon>Endopterygota</taxon>
        <taxon>Lepidoptera</taxon>
        <taxon>Glossata</taxon>
        <taxon>Ditrysia</taxon>
        <taxon>Noctuoidea</taxon>
        <taxon>Noctuidae</taxon>
        <taxon>Amphipyrinae</taxon>
        <taxon>Spodoptera</taxon>
    </lineage>
</organism>
<sequence length="218" mass="24428">MVKEPLNHSSSNSCELISGSTRAPARKAAVETGMPPWSSGCKCDSRTRVLGFDSREVELTLNQKYLLEGLILTNFPKKEVLNSAEIMENVCLSETRKWELCAYWSSNVETSEASQLFAPPLHKLRRGYSTAAYRPSTTKNSDLPHEPTSNANQRHCLRPMNKTRHTCGGHHRYADVARSSFSFLKIELTNENQTTNLTDVPVALTNISGNKKKKEDEL</sequence>
<feature type="compositionally biased region" description="Polar residues" evidence="1">
    <location>
        <begin position="7"/>
        <end position="20"/>
    </location>
</feature>